<feature type="transmembrane region" description="Helical" evidence="1">
    <location>
        <begin position="218"/>
        <end position="236"/>
    </location>
</feature>
<keyword evidence="1" id="KW-0472">Membrane</keyword>
<feature type="domain" description="CAAX prenyl protease 2/Lysostaphin resistance protein A-like" evidence="2">
    <location>
        <begin position="126"/>
        <end position="232"/>
    </location>
</feature>
<sequence length="283" mass="30213">MTSQTSSRPLRADLTLFAIATVLLTGAPYVILLLTGWEVLSGPGLWLFGLGTSGPSLAALAVFLFWSRRRRRVARTRVAAPWLWAPAAVVLGILPTVAANLLVDPGGFSADLARAPEVLAGFGGGLLFVVLFLITGPIAEEFGWRGFVQPRLRLCWTPVRTAVVLGSVWALWHVPLYFLPGTGQYETGLFTVGGLIFMITCIPLSLLYVFVTERLGGKMWAAILIHFAGNAIGAFFPSEDPVVLVAQLLITVALAAVVLLAWGPARTSRLSPAPPALAGESRV</sequence>
<dbReference type="EMBL" id="CP158357">
    <property type="protein sequence ID" value="XBX77676.1"/>
    <property type="molecule type" value="Genomic_DNA"/>
</dbReference>
<reference evidence="3" key="1">
    <citation type="submission" date="2024-06" db="EMBL/GenBank/DDBJ databases">
        <title>Draft genome sequence of Microbacterium sp. strain A8/3-1, isolated from Oxytropis tragacanthoides Fisch. ex DC. Root nodules in the Altai region of Russia.</title>
        <authorList>
            <person name="Sazanova A."/>
            <person name="Guro P."/>
            <person name="Kuznetsova I."/>
            <person name="Belimov A."/>
            <person name="Safronova V."/>
        </authorList>
    </citation>
    <scope>NUCLEOTIDE SEQUENCE</scope>
    <source>
        <strain evidence="3">A8/3-1</strain>
    </source>
</reference>
<feature type="transmembrane region" description="Helical" evidence="1">
    <location>
        <begin position="159"/>
        <end position="178"/>
    </location>
</feature>
<dbReference type="EC" id="3.4.-.-" evidence="3"/>
<dbReference type="RefSeq" id="WP_350351114.1">
    <property type="nucleotide sequence ID" value="NZ_CP158357.1"/>
</dbReference>
<dbReference type="AlphaFoldDB" id="A0AAU7VT91"/>
<dbReference type="InterPro" id="IPR003675">
    <property type="entry name" value="Rce1/LyrA-like_dom"/>
</dbReference>
<protein>
    <submittedName>
        <fullName evidence="3">CPBP family intramembrane glutamic endopeptidase</fullName>
        <ecNumber evidence="3">3.4.-.-</ecNumber>
    </submittedName>
</protein>
<feature type="transmembrane region" description="Helical" evidence="1">
    <location>
        <begin position="78"/>
        <end position="98"/>
    </location>
</feature>
<dbReference type="PANTHER" id="PTHR35797">
    <property type="entry name" value="PROTEASE-RELATED"/>
    <property type="match status" value="1"/>
</dbReference>
<gene>
    <name evidence="3" type="ORF">ABS642_17415</name>
</gene>
<keyword evidence="1" id="KW-1133">Transmembrane helix</keyword>
<dbReference type="InterPro" id="IPR042150">
    <property type="entry name" value="MmRce1-like"/>
</dbReference>
<organism evidence="3">
    <name type="scientific">Microbacterium sp. A8/3-1</name>
    <dbReference type="NCBI Taxonomy" id="3160749"/>
    <lineage>
        <taxon>Bacteria</taxon>
        <taxon>Bacillati</taxon>
        <taxon>Actinomycetota</taxon>
        <taxon>Actinomycetes</taxon>
        <taxon>Micrococcales</taxon>
        <taxon>Microbacteriaceae</taxon>
        <taxon>Microbacterium</taxon>
    </lineage>
</organism>
<dbReference type="GO" id="GO:0080120">
    <property type="term" value="P:CAAX-box protein maturation"/>
    <property type="evidence" value="ECO:0007669"/>
    <property type="project" value="UniProtKB-ARBA"/>
</dbReference>
<dbReference type="Pfam" id="PF02517">
    <property type="entry name" value="Rce1-like"/>
    <property type="match status" value="1"/>
</dbReference>
<keyword evidence="3" id="KW-0378">Hydrolase</keyword>
<feature type="transmembrane region" description="Helical" evidence="1">
    <location>
        <begin position="118"/>
        <end position="139"/>
    </location>
</feature>
<feature type="transmembrane region" description="Helical" evidence="1">
    <location>
        <begin position="190"/>
        <end position="211"/>
    </location>
</feature>
<dbReference type="GO" id="GO:0004175">
    <property type="term" value="F:endopeptidase activity"/>
    <property type="evidence" value="ECO:0007669"/>
    <property type="project" value="UniProtKB-ARBA"/>
</dbReference>
<feature type="transmembrane region" description="Helical" evidence="1">
    <location>
        <begin position="12"/>
        <end position="34"/>
    </location>
</feature>
<evidence type="ECO:0000259" key="2">
    <source>
        <dbReference type="Pfam" id="PF02517"/>
    </source>
</evidence>
<name>A0AAU7VT91_9MICO</name>
<accession>A0AAU7VT91</accession>
<feature type="transmembrane region" description="Helical" evidence="1">
    <location>
        <begin position="46"/>
        <end position="66"/>
    </location>
</feature>
<evidence type="ECO:0000313" key="3">
    <source>
        <dbReference type="EMBL" id="XBX77676.1"/>
    </source>
</evidence>
<proteinExistence type="predicted"/>
<dbReference type="PANTHER" id="PTHR35797:SF1">
    <property type="entry name" value="PROTEASE"/>
    <property type="match status" value="1"/>
</dbReference>
<evidence type="ECO:0000256" key="1">
    <source>
        <dbReference type="SAM" id="Phobius"/>
    </source>
</evidence>
<feature type="transmembrane region" description="Helical" evidence="1">
    <location>
        <begin position="242"/>
        <end position="262"/>
    </location>
</feature>
<keyword evidence="1" id="KW-0812">Transmembrane</keyword>